<feature type="domain" description="DUF4283" evidence="5">
    <location>
        <begin position="34"/>
        <end position="117"/>
    </location>
</feature>
<dbReference type="SUPFAM" id="SSF48619">
    <property type="entry name" value="Phospholipase A2, PLA2"/>
    <property type="match status" value="1"/>
</dbReference>
<feature type="compositionally biased region" description="Basic and acidic residues" evidence="3">
    <location>
        <begin position="453"/>
        <end position="462"/>
    </location>
</feature>
<dbReference type="Pfam" id="PF03372">
    <property type="entry name" value="Exo_endo_phos"/>
    <property type="match status" value="1"/>
</dbReference>
<sequence>MADEVVELIGNCHLSDEEDDVIPIADEVCKQAVEACSFSLVGKLLTSKKFNVTVMKDSLRRAWGSPENLHVVEVGDNLFHFRFDSEINLRKVLNGGPWNFDNYLLVLQKWESGMKAEQVSFQLVPFWVQLWGLPFEFVNPVIGEIIGKRIGSFFSVDNRAVMGERGRFIRVRVGVPVDKPLKRGGFIALGNGTKFWVDYKFERLNRFCYYCGSLLHEHGNCGVRSSDEGNGILKEGKFGAWMKARGGGAGAGRQQSNSKWFSGGARDNVLGTVGSGEFKIGGDKESAQISDKENNSGLIEIKDNAWVAINGKETRMGDLIPKSKDSVIGGNKGVLGPSGCDVDGLGGNGPELCGGLGPLLSHGNPNGAGSSFPIEASPLGHHGQAPSRITGVGPFESSPDLTLQDVVDSQSFDKASLGPGFSFGAAHSKIAASSSGGAKRSKGNKRNGVQIDSKLRRSEKENSGVTGKKRLLHDEQNVKGINLEGEGPYGGEKRLILCETNASGERGVGNPLTIRQLKGVCNLYSPDLIFLAETKNKKEKVEKIAKIVGLGQVLTVEPVGLSGGECLMAKNGVKLDVVEMGRGIIDVRVTDVRGRCSRVVGVYASTDHVERRNLWRRLAIKVEDSQEPCVLGGDFNCILDNEEKSGGLDKEEWELKDFRSFVEDNDLIDIGYVGYPFTWNNKRGGRTNIRMRLDRVIVNSQWRSGFPNGSLLHLSPGGSDHCPILLRYGVSINNRISRFIFDSRWTSREACGDIVRACWAKYFVGSRWFRIQQKIKLCRKKLRQWRSSQMLNSEKRLKELQVQLKVENERESFNAEEYRKVEEDMKQATIEEEKYWRAKSKVAWLRHGDKNTAFFHAKTVQRRANNRIHGLEDRDGIWKDKSSEVEGIICDYFQHMFSSSNPSSIDEVIQEVQPKINSAMNARLLRLVSSGEVSLTMAVPPFLRYGKYCGLLYSGCPGEKPFDGLAACCMKHDACIQAKNSKPSSTLINH</sequence>
<dbReference type="OrthoDB" id="1434401at2759"/>
<gene>
    <name evidence="7" type="ORF">RHSIM_Rhsim01G0112200</name>
</gene>
<dbReference type="PROSITE" id="PS00118">
    <property type="entry name" value="PA2_HIS"/>
    <property type="match status" value="1"/>
</dbReference>
<organism evidence="7 8">
    <name type="scientific">Rhododendron simsii</name>
    <name type="common">Sims's rhododendron</name>
    <dbReference type="NCBI Taxonomy" id="118357"/>
    <lineage>
        <taxon>Eukaryota</taxon>
        <taxon>Viridiplantae</taxon>
        <taxon>Streptophyta</taxon>
        <taxon>Embryophyta</taxon>
        <taxon>Tracheophyta</taxon>
        <taxon>Spermatophyta</taxon>
        <taxon>Magnoliopsida</taxon>
        <taxon>eudicotyledons</taxon>
        <taxon>Gunneridae</taxon>
        <taxon>Pentapetalae</taxon>
        <taxon>asterids</taxon>
        <taxon>Ericales</taxon>
        <taxon>Ericaceae</taxon>
        <taxon>Ericoideae</taxon>
        <taxon>Rhodoreae</taxon>
        <taxon>Rhododendron</taxon>
    </lineage>
</organism>
<dbReference type="SUPFAM" id="SSF56219">
    <property type="entry name" value="DNase I-like"/>
    <property type="match status" value="1"/>
</dbReference>
<evidence type="ECO:0000259" key="6">
    <source>
        <dbReference type="Pfam" id="PF14392"/>
    </source>
</evidence>
<name>A0A834LU92_RHOSS</name>
<dbReference type="InterPro" id="IPR033113">
    <property type="entry name" value="PLA2_histidine"/>
</dbReference>
<comment type="subcellular location">
    <subcellularLocation>
        <location evidence="1">Secreted</location>
    </subcellularLocation>
</comment>
<dbReference type="Gene3D" id="1.20.90.10">
    <property type="entry name" value="Phospholipase A2 domain"/>
    <property type="match status" value="1"/>
</dbReference>
<protein>
    <recommendedName>
        <fullName evidence="9">DUF4283 domain-containing protein</fullName>
    </recommendedName>
</protein>
<accession>A0A834LU92</accession>
<dbReference type="EMBL" id="WJXA01000001">
    <property type="protein sequence ID" value="KAF7152590.1"/>
    <property type="molecule type" value="Genomic_DNA"/>
</dbReference>
<dbReference type="Pfam" id="PF14111">
    <property type="entry name" value="DUF4283"/>
    <property type="match status" value="1"/>
</dbReference>
<feature type="region of interest" description="Disordered" evidence="3">
    <location>
        <begin position="433"/>
        <end position="471"/>
    </location>
</feature>
<dbReference type="GO" id="GO:0004623">
    <property type="term" value="F:phospholipase A2 activity"/>
    <property type="evidence" value="ECO:0007669"/>
    <property type="project" value="InterPro"/>
</dbReference>
<feature type="domain" description="Endonuclease/exonuclease/phosphatase" evidence="4">
    <location>
        <begin position="501"/>
        <end position="721"/>
    </location>
</feature>
<proteinExistence type="predicted"/>
<comment type="caution">
    <text evidence="7">The sequence shown here is derived from an EMBL/GenBank/DDBJ whole genome shotgun (WGS) entry which is preliminary data.</text>
</comment>
<evidence type="ECO:0000256" key="1">
    <source>
        <dbReference type="ARBA" id="ARBA00004613"/>
    </source>
</evidence>
<dbReference type="InterPro" id="IPR025558">
    <property type="entry name" value="DUF4283"/>
</dbReference>
<feature type="domain" description="Zinc knuckle CX2CX4HX4C" evidence="6">
    <location>
        <begin position="178"/>
        <end position="221"/>
    </location>
</feature>
<dbReference type="InterPro" id="IPR036444">
    <property type="entry name" value="PLipase_A2_dom_sf"/>
</dbReference>
<dbReference type="Gene3D" id="3.60.10.10">
    <property type="entry name" value="Endonuclease/exonuclease/phosphatase"/>
    <property type="match status" value="1"/>
</dbReference>
<evidence type="ECO:0008006" key="9">
    <source>
        <dbReference type="Google" id="ProtNLM"/>
    </source>
</evidence>
<reference evidence="7" key="1">
    <citation type="submission" date="2019-11" db="EMBL/GenBank/DDBJ databases">
        <authorList>
            <person name="Liu Y."/>
            <person name="Hou J."/>
            <person name="Li T.-Q."/>
            <person name="Guan C.-H."/>
            <person name="Wu X."/>
            <person name="Wu H.-Z."/>
            <person name="Ling F."/>
            <person name="Zhang R."/>
            <person name="Shi X.-G."/>
            <person name="Ren J.-P."/>
            <person name="Chen E.-F."/>
            <person name="Sun J.-M."/>
        </authorList>
    </citation>
    <scope>NUCLEOTIDE SEQUENCE</scope>
    <source>
        <strain evidence="7">Adult_tree_wgs_1</strain>
        <tissue evidence="7">Leaves</tissue>
    </source>
</reference>
<evidence type="ECO:0000313" key="8">
    <source>
        <dbReference type="Proteomes" id="UP000626092"/>
    </source>
</evidence>
<evidence type="ECO:0000256" key="3">
    <source>
        <dbReference type="SAM" id="MobiDB-lite"/>
    </source>
</evidence>
<dbReference type="GO" id="GO:0006644">
    <property type="term" value="P:phospholipid metabolic process"/>
    <property type="evidence" value="ECO:0007669"/>
    <property type="project" value="InterPro"/>
</dbReference>
<dbReference type="PANTHER" id="PTHR31286:SF167">
    <property type="entry name" value="OS09G0268800 PROTEIN"/>
    <property type="match status" value="1"/>
</dbReference>
<evidence type="ECO:0000313" key="7">
    <source>
        <dbReference type="EMBL" id="KAF7152590.1"/>
    </source>
</evidence>
<dbReference type="Proteomes" id="UP000626092">
    <property type="component" value="Unassembled WGS sequence"/>
</dbReference>
<evidence type="ECO:0000256" key="2">
    <source>
        <dbReference type="ARBA" id="ARBA00022525"/>
    </source>
</evidence>
<evidence type="ECO:0000259" key="5">
    <source>
        <dbReference type="Pfam" id="PF14111"/>
    </source>
</evidence>
<dbReference type="GO" id="GO:0005576">
    <property type="term" value="C:extracellular region"/>
    <property type="evidence" value="ECO:0007669"/>
    <property type="project" value="UniProtKB-SubCell"/>
</dbReference>
<evidence type="ECO:0000259" key="4">
    <source>
        <dbReference type="Pfam" id="PF03372"/>
    </source>
</evidence>
<dbReference type="InterPro" id="IPR005135">
    <property type="entry name" value="Endo/exonuclease/phosphatase"/>
</dbReference>
<dbReference type="GO" id="GO:0050482">
    <property type="term" value="P:arachidonate secretion"/>
    <property type="evidence" value="ECO:0007669"/>
    <property type="project" value="InterPro"/>
</dbReference>
<dbReference type="AlphaFoldDB" id="A0A834LU92"/>
<dbReference type="Pfam" id="PF14392">
    <property type="entry name" value="zf-CCHC_4"/>
    <property type="match status" value="1"/>
</dbReference>
<dbReference type="InterPro" id="IPR036691">
    <property type="entry name" value="Endo/exonu/phosph_ase_sf"/>
</dbReference>
<dbReference type="InterPro" id="IPR040256">
    <property type="entry name" value="At4g02000-like"/>
</dbReference>
<dbReference type="PANTHER" id="PTHR31286">
    <property type="entry name" value="GLYCINE-RICH CELL WALL STRUCTURAL PROTEIN 1.8-LIKE"/>
    <property type="match status" value="1"/>
</dbReference>
<keyword evidence="2" id="KW-0964">Secreted</keyword>
<keyword evidence="8" id="KW-1185">Reference proteome</keyword>
<dbReference type="InterPro" id="IPR025836">
    <property type="entry name" value="Zn_knuckle_CX2CX4HX4C"/>
</dbReference>